<name>A0A0P7YSU7_9RHOB</name>
<keyword evidence="4" id="KW-1185">Reference proteome</keyword>
<dbReference type="EMBL" id="FBYC01000001">
    <property type="protein sequence ID" value="CUX79678.1"/>
    <property type="molecule type" value="Genomic_DNA"/>
</dbReference>
<dbReference type="Proteomes" id="UP000050413">
    <property type="component" value="Unassembled WGS sequence"/>
</dbReference>
<evidence type="ECO:0000313" key="2">
    <source>
        <dbReference type="EMBL" id="KPP92383.1"/>
    </source>
</evidence>
<reference evidence="1 4" key="2">
    <citation type="submission" date="2016-01" db="EMBL/GenBank/DDBJ databases">
        <authorList>
            <person name="Varghese N."/>
        </authorList>
    </citation>
    <scope>NUCLEOTIDE SEQUENCE [LARGE SCALE GENOMIC DNA]</scope>
    <source>
        <strain evidence="1 4">HL-91</strain>
    </source>
</reference>
<sequence length="193" mass="20928">MQRYLWLGLVFAVAGCTPPGDGGRNGVRDMGAGPDQIVSQRADVAEAVDGLVVGHRLMAAGEYELALRAYYRASAERGVNVDILSAIGSANLRLGRVQQAEQVLRRALEQDETFVPAHNNLGVALGEQGKWGEAGLHFRNAFAFDGGRSSEIRENLRLAIEKTQETGYGEAEAHQLSLVRRGQGRFLLLDTPL</sequence>
<evidence type="ECO:0000313" key="4">
    <source>
        <dbReference type="Proteomes" id="UP000182045"/>
    </source>
</evidence>
<dbReference type="Proteomes" id="UP000182045">
    <property type="component" value="Unassembled WGS sequence"/>
</dbReference>
<proteinExistence type="predicted"/>
<dbReference type="InterPro" id="IPR011990">
    <property type="entry name" value="TPR-like_helical_dom_sf"/>
</dbReference>
<dbReference type="SUPFAM" id="SSF48452">
    <property type="entry name" value="TPR-like"/>
    <property type="match status" value="1"/>
</dbReference>
<dbReference type="Pfam" id="PF14559">
    <property type="entry name" value="TPR_19"/>
    <property type="match status" value="1"/>
</dbReference>
<evidence type="ECO:0000313" key="3">
    <source>
        <dbReference type="Proteomes" id="UP000050413"/>
    </source>
</evidence>
<dbReference type="AlphaFoldDB" id="A0A0P7YSU7"/>
<evidence type="ECO:0000313" key="1">
    <source>
        <dbReference type="EMBL" id="CUX79678.1"/>
    </source>
</evidence>
<dbReference type="Gene3D" id="1.25.40.10">
    <property type="entry name" value="Tetratricopeptide repeat domain"/>
    <property type="match status" value="1"/>
</dbReference>
<organism evidence="2 3">
    <name type="scientific">Roseibaca calidilacus</name>
    <dbReference type="NCBI Taxonomy" id="1666912"/>
    <lineage>
        <taxon>Bacteria</taxon>
        <taxon>Pseudomonadati</taxon>
        <taxon>Pseudomonadota</taxon>
        <taxon>Alphaproteobacteria</taxon>
        <taxon>Rhodobacterales</taxon>
        <taxon>Paracoccaceae</taxon>
        <taxon>Roseinatronobacter</taxon>
    </lineage>
</organism>
<dbReference type="PROSITE" id="PS51257">
    <property type="entry name" value="PROKAR_LIPOPROTEIN"/>
    <property type="match status" value="1"/>
</dbReference>
<keyword evidence="2" id="KW-0449">Lipoprotein</keyword>
<comment type="caution">
    <text evidence="2">The sequence shown here is derived from an EMBL/GenBank/DDBJ whole genome shotgun (WGS) entry which is preliminary data.</text>
</comment>
<protein>
    <submittedName>
        <fullName evidence="2">Tad secretion system lipoprotein TadD</fullName>
    </submittedName>
    <submittedName>
        <fullName evidence="1">Tetratricopeptide repeat-containing protein</fullName>
    </submittedName>
</protein>
<dbReference type="PATRIC" id="fig|1666912.4.peg.916"/>
<gene>
    <name evidence="2" type="primary">tadD1</name>
    <name evidence="1" type="ORF">Ga0058931_0362</name>
    <name evidence="2" type="ORF">HLUCCA05_08865</name>
</gene>
<dbReference type="EMBL" id="LJSG01000012">
    <property type="protein sequence ID" value="KPP92383.1"/>
    <property type="molecule type" value="Genomic_DNA"/>
</dbReference>
<dbReference type="STRING" id="1666912.Ga0058931_0362"/>
<dbReference type="InterPro" id="IPR019734">
    <property type="entry name" value="TPR_rpt"/>
</dbReference>
<reference evidence="2 3" key="1">
    <citation type="submission" date="2015-09" db="EMBL/GenBank/DDBJ databases">
        <title>Identification and resolution of microdiversity through metagenomic sequencing of parallel consortia.</title>
        <authorList>
            <person name="Nelson W.C."/>
            <person name="Romine M.F."/>
            <person name="Lindemann S.R."/>
        </authorList>
    </citation>
    <scope>NUCLEOTIDE SEQUENCE [LARGE SCALE GENOMIC DNA]</scope>
    <source>
        <strain evidence="2">HL-91</strain>
    </source>
</reference>
<dbReference type="SMART" id="SM00028">
    <property type="entry name" value="TPR"/>
    <property type="match status" value="2"/>
</dbReference>
<accession>A0A0P7YSU7</accession>